<dbReference type="RefSeq" id="WP_109155247.1">
    <property type="nucleotide sequence ID" value="NZ_BSOV01000001.1"/>
</dbReference>
<dbReference type="Proteomes" id="UP000509702">
    <property type="component" value="Plasmid unnamed7"/>
</dbReference>
<dbReference type="AlphaFoldDB" id="A0A6N1ASD1"/>
<feature type="signal peptide" evidence="1">
    <location>
        <begin position="1"/>
        <end position="23"/>
    </location>
</feature>
<sequence>MRSMLMTTIAAALVVASHGGAGAESGGNAEAGLICFQNGRVILALDVVTDFEIQETPSGRRYVGRWVRSTYAAPEPFRIDAGSDTTCFSHRPERGFFFSSGAGR</sequence>
<organism evidence="2 3">
    <name type="scientific">Azospirillum oryzae</name>
    <dbReference type="NCBI Taxonomy" id="286727"/>
    <lineage>
        <taxon>Bacteria</taxon>
        <taxon>Pseudomonadati</taxon>
        <taxon>Pseudomonadota</taxon>
        <taxon>Alphaproteobacteria</taxon>
        <taxon>Rhodospirillales</taxon>
        <taxon>Azospirillaceae</taxon>
        <taxon>Azospirillum</taxon>
    </lineage>
</organism>
<dbReference type="KEGG" id="aoz:HUE56_29885"/>
<dbReference type="EMBL" id="CP054622">
    <property type="protein sequence ID" value="QKS54715.1"/>
    <property type="molecule type" value="Genomic_DNA"/>
</dbReference>
<keyword evidence="3" id="KW-1185">Reference proteome</keyword>
<evidence type="ECO:0000256" key="1">
    <source>
        <dbReference type="SAM" id="SignalP"/>
    </source>
</evidence>
<protein>
    <submittedName>
        <fullName evidence="2">Uncharacterized protein</fullName>
    </submittedName>
</protein>
<keyword evidence="1" id="KW-0732">Signal</keyword>
<accession>A0A6N1ASD1</accession>
<geneLocation type="plasmid" evidence="2 3">
    <name>unnamed7</name>
</geneLocation>
<evidence type="ECO:0000313" key="2">
    <source>
        <dbReference type="EMBL" id="QKS54715.1"/>
    </source>
</evidence>
<proteinExistence type="predicted"/>
<reference evidence="2 3" key="1">
    <citation type="submission" date="2020-06" db="EMBL/GenBank/DDBJ databases">
        <title>Complete genome of Azosprillum oryzae KACC14407.</title>
        <authorList>
            <person name="Kim M."/>
            <person name="Park Y.-J."/>
            <person name="Shin J.-H."/>
        </authorList>
    </citation>
    <scope>NUCLEOTIDE SEQUENCE [LARGE SCALE GENOMIC DNA]</scope>
    <source>
        <strain evidence="2 3">KACC 14407</strain>
        <plasmid evidence="2 3">unnamed7</plasmid>
    </source>
</reference>
<gene>
    <name evidence="2" type="ORF">HUE56_29885</name>
</gene>
<keyword evidence="2" id="KW-0614">Plasmid</keyword>
<evidence type="ECO:0000313" key="3">
    <source>
        <dbReference type="Proteomes" id="UP000509702"/>
    </source>
</evidence>
<feature type="chain" id="PRO_5028837278" evidence="1">
    <location>
        <begin position="24"/>
        <end position="104"/>
    </location>
</feature>
<name>A0A6N1ASD1_9PROT</name>